<dbReference type="InterPro" id="IPR012349">
    <property type="entry name" value="Split_barrel_FMN-bd"/>
</dbReference>
<dbReference type="EMBL" id="JANYMP010000010">
    <property type="protein sequence ID" value="MCS7479366.1"/>
    <property type="molecule type" value="Genomic_DNA"/>
</dbReference>
<accession>A0A9X2VMR4</accession>
<evidence type="ECO:0000313" key="1">
    <source>
        <dbReference type="EMBL" id="MCS7479366.1"/>
    </source>
</evidence>
<dbReference type="InterPro" id="IPR024747">
    <property type="entry name" value="Pyridox_Oxase-rel"/>
</dbReference>
<dbReference type="AlphaFoldDB" id="A0A9X2VMR4"/>
<protein>
    <submittedName>
        <fullName evidence="1">Pyridoxamine 5'-phosphate oxidase family protein</fullName>
    </submittedName>
</protein>
<dbReference type="RefSeq" id="WP_259624872.1">
    <property type="nucleotide sequence ID" value="NZ_JANYMP010000010.1"/>
</dbReference>
<proteinExistence type="predicted"/>
<gene>
    <name evidence="1" type="ORF">NZH93_21085</name>
</gene>
<organism evidence="1 2">
    <name type="scientific">Umezawaea endophytica</name>
    <dbReference type="NCBI Taxonomy" id="1654476"/>
    <lineage>
        <taxon>Bacteria</taxon>
        <taxon>Bacillati</taxon>
        <taxon>Actinomycetota</taxon>
        <taxon>Actinomycetes</taxon>
        <taxon>Pseudonocardiales</taxon>
        <taxon>Pseudonocardiaceae</taxon>
        <taxon>Umezawaea</taxon>
    </lineage>
</organism>
<keyword evidence="2" id="KW-1185">Reference proteome</keyword>
<reference evidence="1" key="1">
    <citation type="submission" date="2022-08" db="EMBL/GenBank/DDBJ databases">
        <authorList>
            <person name="Tistechok S."/>
            <person name="Samborskyy M."/>
            <person name="Roman I."/>
        </authorList>
    </citation>
    <scope>NUCLEOTIDE SEQUENCE</scope>
    <source>
        <strain evidence="1">DSM 103496</strain>
    </source>
</reference>
<dbReference type="Proteomes" id="UP001141259">
    <property type="component" value="Unassembled WGS sequence"/>
</dbReference>
<dbReference type="Gene3D" id="2.30.110.10">
    <property type="entry name" value="Electron Transport, Fmn-binding Protein, Chain A"/>
    <property type="match status" value="1"/>
</dbReference>
<dbReference type="SUPFAM" id="SSF50475">
    <property type="entry name" value="FMN-binding split barrel"/>
    <property type="match status" value="1"/>
</dbReference>
<sequence length="144" mass="15403">MSSALEEEPGELLELPEATSLRLLAGVPFGRVVFSRDALPAIRPVNHVVDRGSIVIRAHLGAAVLSSVGMVVAYEADSIDPVTRQGWSVIVVGVAKRVDDPDEVARLDEVLKPWVRGTMDHVIRIVPEMVTGYELVVDGPTAGG</sequence>
<evidence type="ECO:0000313" key="2">
    <source>
        <dbReference type="Proteomes" id="UP001141259"/>
    </source>
</evidence>
<comment type="caution">
    <text evidence="1">The sequence shown here is derived from an EMBL/GenBank/DDBJ whole genome shotgun (WGS) entry which is preliminary data.</text>
</comment>
<name>A0A9X2VMR4_9PSEU</name>
<dbReference type="Pfam" id="PF12900">
    <property type="entry name" value="Pyridox_ox_2"/>
    <property type="match status" value="1"/>
</dbReference>